<evidence type="ECO:0000256" key="2">
    <source>
        <dbReference type="ARBA" id="ARBA00022517"/>
    </source>
</evidence>
<evidence type="ECO:0000256" key="5">
    <source>
        <dbReference type="HAMAP-Rule" id="MF_00765"/>
    </source>
</evidence>
<comment type="function">
    <text evidence="5">Member of a network of 50S ribosomal subunit biogenesis factors which assembles along the 30S-50S interface, preventing incorrect 23S rRNA structures from forming. Promotes peptidyl transferase center (PTC) maturation.</text>
</comment>
<dbReference type="CDD" id="cd16331">
    <property type="entry name" value="YjgA-like"/>
    <property type="match status" value="1"/>
</dbReference>
<keyword evidence="3 5" id="KW-0699">rRNA-binding</keyword>
<dbReference type="Gene3D" id="1.10.60.30">
    <property type="entry name" value="PSPTO4464-like domains"/>
    <property type="match status" value="2"/>
</dbReference>
<dbReference type="PANTHER" id="PTHR38101">
    <property type="entry name" value="UPF0307 PROTEIN YJGA"/>
    <property type="match status" value="1"/>
</dbReference>
<comment type="subcellular location">
    <subcellularLocation>
        <location evidence="5">Cytoplasm</location>
    </subcellularLocation>
    <text evidence="5">Associates with late stage pre-50S ribosomal subunits.</text>
</comment>
<dbReference type="HAMAP" id="MF_00765">
    <property type="entry name" value="DarP"/>
    <property type="match status" value="1"/>
</dbReference>
<keyword evidence="4 5" id="KW-0694">RNA-binding</keyword>
<gene>
    <name evidence="5" type="primary">darP</name>
    <name evidence="7" type="ORF">SUTMEG_04600</name>
</gene>
<feature type="compositionally biased region" description="Acidic residues" evidence="6">
    <location>
        <begin position="1"/>
        <end position="14"/>
    </location>
</feature>
<protein>
    <recommendedName>
        <fullName evidence="5">Dual-action ribosomal maturation protein DarP</fullName>
    </recommendedName>
    <alternativeName>
        <fullName evidence="5">Large ribosomal subunit assembly factor DarP</fullName>
    </alternativeName>
</protein>
<dbReference type="GO" id="GO:0005829">
    <property type="term" value="C:cytosol"/>
    <property type="evidence" value="ECO:0007669"/>
    <property type="project" value="TreeGrafter"/>
</dbReference>
<dbReference type="SUPFAM" id="SSF158710">
    <property type="entry name" value="PSPTO4464-like"/>
    <property type="match status" value="1"/>
</dbReference>
<dbReference type="InterPro" id="IPR006839">
    <property type="entry name" value="DarP"/>
</dbReference>
<organism evidence="7 8">
    <name type="scientific">Sutterella megalosphaeroides</name>
    <dbReference type="NCBI Taxonomy" id="2494234"/>
    <lineage>
        <taxon>Bacteria</taxon>
        <taxon>Pseudomonadati</taxon>
        <taxon>Pseudomonadota</taxon>
        <taxon>Betaproteobacteria</taxon>
        <taxon>Burkholderiales</taxon>
        <taxon>Sutterellaceae</taxon>
        <taxon>Sutterella</taxon>
    </lineage>
</organism>
<evidence type="ECO:0000256" key="1">
    <source>
        <dbReference type="ARBA" id="ARBA00022490"/>
    </source>
</evidence>
<dbReference type="InterPro" id="IPR023153">
    <property type="entry name" value="DarP_sf"/>
</dbReference>
<comment type="similarity">
    <text evidence="5">Belongs to the DarP family.</text>
</comment>
<dbReference type="GO" id="GO:1902626">
    <property type="term" value="P:assembly of large subunit precursor of preribosome"/>
    <property type="evidence" value="ECO:0007669"/>
    <property type="project" value="UniProtKB-UniRule"/>
</dbReference>
<reference evidence="7 8" key="1">
    <citation type="journal article" date="2018" name="Int. J. Syst. Evol. Microbiol.">
        <title>Mesosutterella multiformis gen. nov., sp. nov., a member of the family Sutterellaceae and Sutterella megalosphaeroides sp. nov., isolated from human faeces.</title>
        <authorList>
            <person name="Sakamoto M."/>
            <person name="Ikeyama N."/>
            <person name="Kunihiro T."/>
            <person name="Iino T."/>
            <person name="Yuki M."/>
            <person name="Ohkuma M."/>
        </authorList>
    </citation>
    <scope>NUCLEOTIDE SEQUENCE [LARGE SCALE GENOMIC DNA]</scope>
    <source>
        <strain evidence="7 8">6FBBBH3</strain>
    </source>
</reference>
<evidence type="ECO:0000313" key="7">
    <source>
        <dbReference type="EMBL" id="BBF22569.1"/>
    </source>
</evidence>
<dbReference type="PANTHER" id="PTHR38101:SF1">
    <property type="entry name" value="UPF0307 PROTEIN YJGA"/>
    <property type="match status" value="1"/>
</dbReference>
<dbReference type="Pfam" id="PF04751">
    <property type="entry name" value="DarP"/>
    <property type="match status" value="1"/>
</dbReference>
<evidence type="ECO:0000256" key="4">
    <source>
        <dbReference type="ARBA" id="ARBA00022884"/>
    </source>
</evidence>
<dbReference type="GO" id="GO:0043022">
    <property type="term" value="F:ribosome binding"/>
    <property type="evidence" value="ECO:0007669"/>
    <property type="project" value="UniProtKB-UniRule"/>
</dbReference>
<dbReference type="PIRSF" id="PIRSF016183">
    <property type="entry name" value="UCP016183"/>
    <property type="match status" value="1"/>
</dbReference>
<keyword evidence="2 5" id="KW-0690">Ribosome biogenesis</keyword>
<proteinExistence type="inferred from homology"/>
<accession>A0A2Z6I859</accession>
<dbReference type="OrthoDB" id="5293604at2"/>
<dbReference type="RefSeq" id="WP_120176264.1">
    <property type="nucleotide sequence ID" value="NZ_AP018786.1"/>
</dbReference>
<dbReference type="KEGG" id="sutt:SUTMEG_04600"/>
<evidence type="ECO:0000256" key="6">
    <source>
        <dbReference type="SAM" id="MobiDB-lite"/>
    </source>
</evidence>
<sequence>MREDAYYDEDDESEDRYRGPSKSQLKREQLELQDLGKEMTKLGDDQLKRIDLPEDVLVEILEFRRMRSFGAQRRQLQLIGKKMRNMDPKAVREAIDRATGESKAAVALLHRCETLREQMIADDKALTKFIDEHPGVDIQTLRGLVRNARRERELQKPPKSARELYKFLHALLDEPVSLYAPDDEDEEDGR</sequence>
<feature type="region of interest" description="Disordered" evidence="6">
    <location>
        <begin position="1"/>
        <end position="27"/>
    </location>
</feature>
<evidence type="ECO:0000256" key="3">
    <source>
        <dbReference type="ARBA" id="ARBA00022730"/>
    </source>
</evidence>
<evidence type="ECO:0000313" key="8">
    <source>
        <dbReference type="Proteomes" id="UP000271003"/>
    </source>
</evidence>
<name>A0A2Z6I859_9BURK</name>
<keyword evidence="1 5" id="KW-0963">Cytoplasm</keyword>
<dbReference type="AlphaFoldDB" id="A0A2Z6I859"/>
<dbReference type="NCBIfam" id="NF003593">
    <property type="entry name" value="PRK05255.1-1"/>
    <property type="match status" value="1"/>
</dbReference>
<dbReference type="EMBL" id="AP018786">
    <property type="protein sequence ID" value="BBF22569.1"/>
    <property type="molecule type" value="Genomic_DNA"/>
</dbReference>
<keyword evidence="8" id="KW-1185">Reference proteome</keyword>
<dbReference type="Proteomes" id="UP000271003">
    <property type="component" value="Chromosome"/>
</dbReference>
<dbReference type="GO" id="GO:0019843">
    <property type="term" value="F:rRNA binding"/>
    <property type="evidence" value="ECO:0007669"/>
    <property type="project" value="UniProtKB-UniRule"/>
</dbReference>